<dbReference type="Proteomes" id="UP001597497">
    <property type="component" value="Unassembled WGS sequence"/>
</dbReference>
<dbReference type="RefSeq" id="WP_379929238.1">
    <property type="nucleotide sequence ID" value="NZ_JBHUMM010000014.1"/>
</dbReference>
<feature type="transmembrane region" description="Helical" evidence="1">
    <location>
        <begin position="113"/>
        <end position="136"/>
    </location>
</feature>
<gene>
    <name evidence="2" type="ORF">ACFSUC_09120</name>
</gene>
<dbReference type="EMBL" id="JBHUMM010000014">
    <property type="protein sequence ID" value="MFD2671766.1"/>
    <property type="molecule type" value="Genomic_DNA"/>
</dbReference>
<keyword evidence="3" id="KW-1185">Reference proteome</keyword>
<evidence type="ECO:0000256" key="1">
    <source>
        <dbReference type="SAM" id="Phobius"/>
    </source>
</evidence>
<keyword evidence="1" id="KW-0472">Membrane</keyword>
<keyword evidence="1" id="KW-0812">Transmembrane</keyword>
<evidence type="ECO:0000313" key="2">
    <source>
        <dbReference type="EMBL" id="MFD2671766.1"/>
    </source>
</evidence>
<comment type="caution">
    <text evidence="2">The sequence shown here is derived from an EMBL/GenBank/DDBJ whole genome shotgun (WGS) entry which is preliminary data.</text>
</comment>
<reference evidence="3" key="1">
    <citation type="journal article" date="2019" name="Int. J. Syst. Evol. Microbiol.">
        <title>The Global Catalogue of Microorganisms (GCM) 10K type strain sequencing project: providing services to taxonomists for standard genome sequencing and annotation.</title>
        <authorList>
            <consortium name="The Broad Institute Genomics Platform"/>
            <consortium name="The Broad Institute Genome Sequencing Center for Infectious Disease"/>
            <person name="Wu L."/>
            <person name="Ma J."/>
        </authorList>
    </citation>
    <scope>NUCLEOTIDE SEQUENCE [LARGE SCALE GENOMIC DNA]</scope>
    <source>
        <strain evidence="3">KCTC 33676</strain>
    </source>
</reference>
<keyword evidence="1" id="KW-1133">Transmembrane helix</keyword>
<accession>A0ABW5RAM3</accession>
<feature type="transmembrane region" description="Helical" evidence="1">
    <location>
        <begin position="168"/>
        <end position="187"/>
    </location>
</feature>
<evidence type="ECO:0000313" key="3">
    <source>
        <dbReference type="Proteomes" id="UP001597497"/>
    </source>
</evidence>
<feature type="transmembrane region" description="Helical" evidence="1">
    <location>
        <begin position="71"/>
        <end position="92"/>
    </location>
</feature>
<name>A0ABW5RAM3_9BACL</name>
<feature type="transmembrane region" description="Helical" evidence="1">
    <location>
        <begin position="199"/>
        <end position="219"/>
    </location>
</feature>
<sequence length="270" mass="31523">MFKMELKRAVCNYRMLFVVILSLLLLYLSAYNTILSSSWFIDQKADDLSKESIEKLFEFGKNKYHIWTQSYLYMQSLFILIIILPYASSYVYEKQKGFHYFSMIRAGTRKYRMLKILSGSIAGGLALIVPELLYYLGLSLIARNQLLHPFQLMPAGLFSDLFQTHPDLYIILIIGIHFFLGVSYTAFAIGLTSFFSRTIYVYIIPFVFYLFYDIVISSTKSFAKYAITPVYNFMSSTGSHIYDHIMLFGVFIFFGLLLFYINYKWVLKHG</sequence>
<organism evidence="2 3">
    <name type="scientific">Marinicrinis sediminis</name>
    <dbReference type="NCBI Taxonomy" id="1652465"/>
    <lineage>
        <taxon>Bacteria</taxon>
        <taxon>Bacillati</taxon>
        <taxon>Bacillota</taxon>
        <taxon>Bacilli</taxon>
        <taxon>Bacillales</taxon>
        <taxon>Paenibacillaceae</taxon>
    </lineage>
</organism>
<proteinExistence type="predicted"/>
<protein>
    <recommendedName>
        <fullName evidence="4">ABC transporter permease</fullName>
    </recommendedName>
</protein>
<evidence type="ECO:0008006" key="4">
    <source>
        <dbReference type="Google" id="ProtNLM"/>
    </source>
</evidence>
<feature type="transmembrane region" description="Helical" evidence="1">
    <location>
        <begin position="239"/>
        <end position="261"/>
    </location>
</feature>